<organism evidence="2 3">
    <name type="scientific">Solea senegalensis</name>
    <name type="common">Senegalese sole</name>
    <dbReference type="NCBI Taxonomy" id="28829"/>
    <lineage>
        <taxon>Eukaryota</taxon>
        <taxon>Metazoa</taxon>
        <taxon>Chordata</taxon>
        <taxon>Craniata</taxon>
        <taxon>Vertebrata</taxon>
        <taxon>Euteleostomi</taxon>
        <taxon>Actinopterygii</taxon>
        <taxon>Neopterygii</taxon>
        <taxon>Teleostei</taxon>
        <taxon>Neoteleostei</taxon>
        <taxon>Acanthomorphata</taxon>
        <taxon>Carangaria</taxon>
        <taxon>Pleuronectiformes</taxon>
        <taxon>Pleuronectoidei</taxon>
        <taxon>Soleidae</taxon>
        <taxon>Solea</taxon>
    </lineage>
</organism>
<dbReference type="AlphaFoldDB" id="A0AAV6RIN5"/>
<dbReference type="Proteomes" id="UP000693946">
    <property type="component" value="Linkage Group LG19"/>
</dbReference>
<reference evidence="2 3" key="1">
    <citation type="journal article" date="2021" name="Sci. Rep.">
        <title>Chromosome anchoring in Senegalese sole (Solea senegalensis) reveals sex-associated markers and genome rearrangements in flatfish.</title>
        <authorList>
            <person name="Guerrero-Cozar I."/>
            <person name="Gomez-Garrido J."/>
            <person name="Berbel C."/>
            <person name="Martinez-Blanch J.F."/>
            <person name="Alioto T."/>
            <person name="Claros M.G."/>
            <person name="Gagnaire P.A."/>
            <person name="Manchado M."/>
        </authorList>
    </citation>
    <scope>NUCLEOTIDE SEQUENCE [LARGE SCALE GENOMIC DNA]</scope>
    <source>
        <strain evidence="2">Sse05_10M</strain>
    </source>
</reference>
<proteinExistence type="predicted"/>
<gene>
    <name evidence="2" type="ORF">JOB18_031287</name>
</gene>
<comment type="caution">
    <text evidence="2">The sequence shown here is derived from an EMBL/GenBank/DDBJ whole genome shotgun (WGS) entry which is preliminary data.</text>
</comment>
<keyword evidence="3" id="KW-1185">Reference proteome</keyword>
<sequence>MKNPLFPPLPSPLLLSPVSLLYLKALGINRSSSSSIEPHLSGIKTGVFPNRVPSSSAVFAPGLRKYPQEGALPSLTASSSQAKALLASLCASGLTAEALLLSSTLRQHRLLRERRASSLPPSGSRSSSPTPAATPSSSSSSSSSPTTPTASLSPSSPSSSSPLTFSSENHKLSSRSFDSRHVTPGNSL</sequence>
<accession>A0AAV6RIN5</accession>
<dbReference type="EMBL" id="JAGKHQ010000011">
    <property type="protein sequence ID" value="KAG7505432.1"/>
    <property type="molecule type" value="Genomic_DNA"/>
</dbReference>
<feature type="compositionally biased region" description="Low complexity" evidence="1">
    <location>
        <begin position="117"/>
        <end position="167"/>
    </location>
</feature>
<evidence type="ECO:0000313" key="2">
    <source>
        <dbReference type="EMBL" id="KAG7505432.1"/>
    </source>
</evidence>
<evidence type="ECO:0000256" key="1">
    <source>
        <dbReference type="SAM" id="MobiDB-lite"/>
    </source>
</evidence>
<feature type="region of interest" description="Disordered" evidence="1">
    <location>
        <begin position="113"/>
        <end position="188"/>
    </location>
</feature>
<protein>
    <submittedName>
        <fullName evidence="2">Uncharacterized protein</fullName>
    </submittedName>
</protein>
<evidence type="ECO:0000313" key="3">
    <source>
        <dbReference type="Proteomes" id="UP000693946"/>
    </source>
</evidence>
<name>A0AAV6RIN5_SOLSE</name>